<name>A0A9P9E5F6_9HYPO</name>
<dbReference type="SUPFAM" id="SSF57959">
    <property type="entry name" value="Leucine zipper domain"/>
    <property type="match status" value="1"/>
</dbReference>
<dbReference type="Pfam" id="PF11905">
    <property type="entry name" value="DUF3425"/>
    <property type="match status" value="1"/>
</dbReference>
<dbReference type="CDD" id="cd14688">
    <property type="entry name" value="bZIP_YAP"/>
    <property type="match status" value="1"/>
</dbReference>
<organism evidence="3 4">
    <name type="scientific">Dactylonectria macrodidyma</name>
    <dbReference type="NCBI Taxonomy" id="307937"/>
    <lineage>
        <taxon>Eukaryota</taxon>
        <taxon>Fungi</taxon>
        <taxon>Dikarya</taxon>
        <taxon>Ascomycota</taxon>
        <taxon>Pezizomycotina</taxon>
        <taxon>Sordariomycetes</taxon>
        <taxon>Hypocreomycetidae</taxon>
        <taxon>Hypocreales</taxon>
        <taxon>Nectriaceae</taxon>
        <taxon>Dactylonectria</taxon>
    </lineage>
</organism>
<accession>A0A9P9E5F6</accession>
<evidence type="ECO:0000259" key="2">
    <source>
        <dbReference type="PROSITE" id="PS00036"/>
    </source>
</evidence>
<evidence type="ECO:0000256" key="1">
    <source>
        <dbReference type="SAM" id="MobiDB-lite"/>
    </source>
</evidence>
<proteinExistence type="predicted"/>
<sequence>MEVSRNGTGVLDAGTTRKSKLVRSRSRDDAGDDTPLPPKRRVLTTARREQNRLAQRAYRKRQKEDRQKLKQEPQLGIIRPLRPLVKRPVLGSSSTTGHHNITRPSQGELQVLLPEPIVDITRQEANEQDESELIMPDVYQNMLQFLPTTIFSAILHNALAMGFDLQKLSDCGPNFVSPFYQPNISSDSDPAALVQSSIASLTSTSIPPHLRPTIAQVLIPHHASLDLIPLPFLRQGAIMLSAAMPHAFNIHELKVDIYERGGLTIWQKDRATRYRRDERNSYQPWEMRSWEAAPWFLTKWCMAIGGEQSEFYRQSIGWQVIREVISAQAGT</sequence>
<dbReference type="PANTHER" id="PTHR38116">
    <property type="entry name" value="CHROMOSOME 7, WHOLE GENOME SHOTGUN SEQUENCE"/>
    <property type="match status" value="1"/>
</dbReference>
<evidence type="ECO:0000313" key="3">
    <source>
        <dbReference type="EMBL" id="KAH7131046.1"/>
    </source>
</evidence>
<reference evidence="3" key="1">
    <citation type="journal article" date="2021" name="Nat. Commun.">
        <title>Genetic determinants of endophytism in the Arabidopsis root mycobiome.</title>
        <authorList>
            <person name="Mesny F."/>
            <person name="Miyauchi S."/>
            <person name="Thiergart T."/>
            <person name="Pickel B."/>
            <person name="Atanasova L."/>
            <person name="Karlsson M."/>
            <person name="Huettel B."/>
            <person name="Barry K.W."/>
            <person name="Haridas S."/>
            <person name="Chen C."/>
            <person name="Bauer D."/>
            <person name="Andreopoulos W."/>
            <person name="Pangilinan J."/>
            <person name="LaButti K."/>
            <person name="Riley R."/>
            <person name="Lipzen A."/>
            <person name="Clum A."/>
            <person name="Drula E."/>
            <person name="Henrissat B."/>
            <person name="Kohler A."/>
            <person name="Grigoriev I.V."/>
            <person name="Martin F.M."/>
            <person name="Hacquard S."/>
        </authorList>
    </citation>
    <scope>NUCLEOTIDE SEQUENCE</scope>
    <source>
        <strain evidence="3">MPI-CAGE-AT-0147</strain>
    </source>
</reference>
<evidence type="ECO:0000313" key="4">
    <source>
        <dbReference type="Proteomes" id="UP000738349"/>
    </source>
</evidence>
<dbReference type="InterPro" id="IPR046347">
    <property type="entry name" value="bZIP_sf"/>
</dbReference>
<dbReference type="PROSITE" id="PS00036">
    <property type="entry name" value="BZIP_BASIC"/>
    <property type="match status" value="1"/>
</dbReference>
<dbReference type="PANTHER" id="PTHR38116:SF8">
    <property type="entry name" value="BZIP DOMAIN-CONTAINING PROTEIN"/>
    <property type="match status" value="1"/>
</dbReference>
<protein>
    <recommendedName>
        <fullName evidence="2">BZIP domain-containing protein</fullName>
    </recommendedName>
</protein>
<dbReference type="InterPro" id="IPR004827">
    <property type="entry name" value="bZIP"/>
</dbReference>
<dbReference type="EMBL" id="JAGMUV010000017">
    <property type="protein sequence ID" value="KAH7131046.1"/>
    <property type="molecule type" value="Genomic_DNA"/>
</dbReference>
<feature type="domain" description="BZIP" evidence="2">
    <location>
        <begin position="47"/>
        <end position="61"/>
    </location>
</feature>
<dbReference type="AlphaFoldDB" id="A0A9P9E5F6"/>
<gene>
    <name evidence="3" type="ORF">EDB81DRAFT_696223</name>
</gene>
<feature type="region of interest" description="Disordered" evidence="1">
    <location>
        <begin position="1"/>
        <end position="47"/>
    </location>
</feature>
<dbReference type="Proteomes" id="UP000738349">
    <property type="component" value="Unassembled WGS sequence"/>
</dbReference>
<dbReference type="OrthoDB" id="5973539at2759"/>
<keyword evidence="4" id="KW-1185">Reference proteome</keyword>
<dbReference type="InterPro" id="IPR021833">
    <property type="entry name" value="DUF3425"/>
</dbReference>
<dbReference type="GO" id="GO:0003700">
    <property type="term" value="F:DNA-binding transcription factor activity"/>
    <property type="evidence" value="ECO:0007669"/>
    <property type="project" value="InterPro"/>
</dbReference>
<comment type="caution">
    <text evidence="3">The sequence shown here is derived from an EMBL/GenBank/DDBJ whole genome shotgun (WGS) entry which is preliminary data.</text>
</comment>